<feature type="region of interest" description="Disordered" evidence="1">
    <location>
        <begin position="52"/>
        <end position="75"/>
    </location>
</feature>
<reference evidence="2" key="2">
    <citation type="submission" date="2019-01" db="UniProtKB">
        <authorList>
            <consortium name="EnsemblPlants"/>
        </authorList>
    </citation>
    <scope>IDENTIFICATION</scope>
    <source>
        <strain evidence="2">cv. Heinz 1706</strain>
    </source>
</reference>
<reference evidence="2" key="1">
    <citation type="journal article" date="2012" name="Nature">
        <title>The tomato genome sequence provides insights into fleshy fruit evolution.</title>
        <authorList>
            <consortium name="Tomato Genome Consortium"/>
        </authorList>
    </citation>
    <scope>NUCLEOTIDE SEQUENCE [LARGE SCALE GENOMIC DNA]</scope>
    <source>
        <strain evidence="2">cv. Heinz 1706</strain>
    </source>
</reference>
<dbReference type="Proteomes" id="UP000004994">
    <property type="component" value="Chromosome 1"/>
</dbReference>
<name>A0A3Q7EAS0_SOLLC</name>
<keyword evidence="3" id="KW-1185">Reference proteome</keyword>
<organism evidence="2">
    <name type="scientific">Solanum lycopersicum</name>
    <name type="common">Tomato</name>
    <name type="synonym">Lycopersicon esculentum</name>
    <dbReference type="NCBI Taxonomy" id="4081"/>
    <lineage>
        <taxon>Eukaryota</taxon>
        <taxon>Viridiplantae</taxon>
        <taxon>Streptophyta</taxon>
        <taxon>Embryophyta</taxon>
        <taxon>Tracheophyta</taxon>
        <taxon>Spermatophyta</taxon>
        <taxon>Magnoliopsida</taxon>
        <taxon>eudicotyledons</taxon>
        <taxon>Gunneridae</taxon>
        <taxon>Pentapetalae</taxon>
        <taxon>asterids</taxon>
        <taxon>lamiids</taxon>
        <taxon>Solanales</taxon>
        <taxon>Solanaceae</taxon>
        <taxon>Solanoideae</taxon>
        <taxon>Solaneae</taxon>
        <taxon>Solanum</taxon>
        <taxon>Solanum subgen. Lycopersicon</taxon>
    </lineage>
</organism>
<proteinExistence type="predicted"/>
<evidence type="ECO:0000313" key="3">
    <source>
        <dbReference type="Proteomes" id="UP000004994"/>
    </source>
</evidence>
<dbReference type="EnsemblPlants" id="Solyc01g011337.1.1">
    <property type="protein sequence ID" value="Solyc01g011337.1.1"/>
    <property type="gene ID" value="Solyc01g011337.1"/>
</dbReference>
<dbReference type="InParanoid" id="A0A3Q7EAS0"/>
<evidence type="ECO:0000313" key="2">
    <source>
        <dbReference type="EnsemblPlants" id="Solyc01g011337.1.1"/>
    </source>
</evidence>
<dbReference type="Gramene" id="Solyc01g011337.1.1">
    <property type="protein sequence ID" value="Solyc01g011337.1.1"/>
    <property type="gene ID" value="Solyc01g011337.1"/>
</dbReference>
<accession>A0A3Q7EAS0</accession>
<evidence type="ECO:0000256" key="1">
    <source>
        <dbReference type="SAM" id="MobiDB-lite"/>
    </source>
</evidence>
<sequence>MMLNDTKGDKVRYMNNLFYKIWRFTCRVGQVTIPSKSGKSLLRVLATNTTSCSNSDNAAKSGTAEGPEARNNALF</sequence>
<protein>
    <submittedName>
        <fullName evidence="2">Uncharacterized protein</fullName>
    </submittedName>
</protein>
<dbReference type="AlphaFoldDB" id="A0A3Q7EAS0"/>